<proteinExistence type="inferred from homology"/>
<dbReference type="PRINTS" id="PR00081">
    <property type="entry name" value="GDHRDH"/>
</dbReference>
<comment type="similarity">
    <text evidence="1">Belongs to the short-chain dehydrogenases/reductases (SDR) family.</text>
</comment>
<accession>A0ABT8R6Z7</accession>
<comment type="caution">
    <text evidence="3">The sequence shown here is derived from an EMBL/GenBank/DDBJ whole genome shotgun (WGS) entry which is preliminary data.</text>
</comment>
<dbReference type="InterPro" id="IPR002347">
    <property type="entry name" value="SDR_fam"/>
</dbReference>
<dbReference type="Pfam" id="PF00106">
    <property type="entry name" value="adh_short"/>
    <property type="match status" value="1"/>
</dbReference>
<gene>
    <name evidence="3" type="ORF">Q0590_16440</name>
</gene>
<dbReference type="PANTHER" id="PTHR43669:SF3">
    <property type="entry name" value="ALCOHOL DEHYDROGENASE, PUTATIVE (AFU_ORTHOLOGUE AFUA_3G03445)-RELATED"/>
    <property type="match status" value="1"/>
</dbReference>
<evidence type="ECO:0000256" key="2">
    <source>
        <dbReference type="ARBA" id="ARBA00023002"/>
    </source>
</evidence>
<dbReference type="PANTHER" id="PTHR43669">
    <property type="entry name" value="5-KETO-D-GLUCONATE 5-REDUCTASE"/>
    <property type="match status" value="1"/>
</dbReference>
<protein>
    <submittedName>
        <fullName evidence="3">SDR family NAD(P)-dependent oxidoreductase</fullName>
    </submittedName>
</protein>
<name>A0ABT8R6Z7_9BACT</name>
<dbReference type="RefSeq" id="WP_302038662.1">
    <property type="nucleotide sequence ID" value="NZ_JAUKPO010000008.1"/>
</dbReference>
<dbReference type="InterPro" id="IPR036291">
    <property type="entry name" value="NAD(P)-bd_dom_sf"/>
</dbReference>
<keyword evidence="4" id="KW-1185">Reference proteome</keyword>
<evidence type="ECO:0000256" key="1">
    <source>
        <dbReference type="ARBA" id="ARBA00006484"/>
    </source>
</evidence>
<sequence>MAKQTAIVTGAAGNLGQAVVQNFLNHGLTVAGTVLAHEHDRVNNFDNTPDFQKYEVDVTNEDAAKQLVSQVIQKNGTIDVAALLVGGFAMGNLQQTRGEHLRKLFSLNFESAFYLAREIFAQMATQATGGHIFLVGARPALMPEAGKDMMAYALSKSLIFEFAKMLNAEGKKKNIVTSVIVPSILDTPQNRSAMPNANFTDWVKPEEVAEIMYFTLSEKAKVLREPIIKVYGNA</sequence>
<organism evidence="3 4">
    <name type="scientific">Rhodocytophaga aerolata</name>
    <dbReference type="NCBI Taxonomy" id="455078"/>
    <lineage>
        <taxon>Bacteria</taxon>
        <taxon>Pseudomonadati</taxon>
        <taxon>Bacteroidota</taxon>
        <taxon>Cytophagia</taxon>
        <taxon>Cytophagales</taxon>
        <taxon>Rhodocytophagaceae</taxon>
        <taxon>Rhodocytophaga</taxon>
    </lineage>
</organism>
<keyword evidence="2" id="KW-0560">Oxidoreductase</keyword>
<dbReference type="Proteomes" id="UP001168528">
    <property type="component" value="Unassembled WGS sequence"/>
</dbReference>
<dbReference type="SUPFAM" id="SSF51735">
    <property type="entry name" value="NAD(P)-binding Rossmann-fold domains"/>
    <property type="match status" value="1"/>
</dbReference>
<dbReference type="Gene3D" id="3.40.50.720">
    <property type="entry name" value="NAD(P)-binding Rossmann-like Domain"/>
    <property type="match status" value="1"/>
</dbReference>
<evidence type="ECO:0000313" key="3">
    <source>
        <dbReference type="EMBL" id="MDO1447862.1"/>
    </source>
</evidence>
<dbReference type="EMBL" id="JAUKPO010000008">
    <property type="protein sequence ID" value="MDO1447862.1"/>
    <property type="molecule type" value="Genomic_DNA"/>
</dbReference>
<evidence type="ECO:0000313" key="4">
    <source>
        <dbReference type="Proteomes" id="UP001168528"/>
    </source>
</evidence>
<reference evidence="3" key="1">
    <citation type="submission" date="2023-07" db="EMBL/GenBank/DDBJ databases">
        <title>The genome sequence of Rhodocytophaga aerolata KACC 12507.</title>
        <authorList>
            <person name="Zhang X."/>
        </authorList>
    </citation>
    <scope>NUCLEOTIDE SEQUENCE</scope>
    <source>
        <strain evidence="3">KACC 12507</strain>
    </source>
</reference>